<proteinExistence type="predicted"/>
<comment type="caution">
    <text evidence="1">The sequence shown here is derived from an EMBL/GenBank/DDBJ whole genome shotgun (WGS) entry which is preliminary data.</text>
</comment>
<organism evidence="1">
    <name type="scientific">marine sediment metagenome</name>
    <dbReference type="NCBI Taxonomy" id="412755"/>
    <lineage>
        <taxon>unclassified sequences</taxon>
        <taxon>metagenomes</taxon>
        <taxon>ecological metagenomes</taxon>
    </lineage>
</organism>
<sequence>MGLAENRKWIRKKAHENKAQTLNRIYSHILAHIAAWLYQPEYSKEYYQKFSESRRKNAAGHY</sequence>
<evidence type="ECO:0008006" key="2">
    <source>
        <dbReference type="Google" id="ProtNLM"/>
    </source>
</evidence>
<reference evidence="1" key="1">
    <citation type="journal article" date="2014" name="Front. Microbiol.">
        <title>High frequency of phylogenetically diverse reductive dehalogenase-homologous genes in deep subseafloor sedimentary metagenomes.</title>
        <authorList>
            <person name="Kawai M."/>
            <person name="Futagami T."/>
            <person name="Toyoda A."/>
            <person name="Takaki Y."/>
            <person name="Nishi S."/>
            <person name="Hori S."/>
            <person name="Arai W."/>
            <person name="Tsubouchi T."/>
            <person name="Morono Y."/>
            <person name="Uchiyama I."/>
            <person name="Ito T."/>
            <person name="Fujiyama A."/>
            <person name="Inagaki F."/>
            <person name="Takami H."/>
        </authorList>
    </citation>
    <scope>NUCLEOTIDE SEQUENCE</scope>
    <source>
        <strain evidence="1">Expedition CK06-06</strain>
    </source>
</reference>
<gene>
    <name evidence="1" type="ORF">S03H2_14861</name>
</gene>
<accession>X1HLA6</accession>
<evidence type="ECO:0000313" key="1">
    <source>
        <dbReference type="EMBL" id="GAH46073.1"/>
    </source>
</evidence>
<name>X1HLA6_9ZZZZ</name>
<protein>
    <recommendedName>
        <fullName evidence="2">Transposase</fullName>
    </recommendedName>
</protein>
<dbReference type="AlphaFoldDB" id="X1HLA6"/>
<dbReference type="EMBL" id="BARU01007550">
    <property type="protein sequence ID" value="GAH46073.1"/>
    <property type="molecule type" value="Genomic_DNA"/>
</dbReference>